<dbReference type="Proteomes" id="UP000070366">
    <property type="component" value="Unassembled WGS sequence"/>
</dbReference>
<keyword evidence="2" id="KW-0238">DNA-binding</keyword>
<proteinExistence type="predicted"/>
<feature type="domain" description="HTH LytTR-type" evidence="1">
    <location>
        <begin position="41"/>
        <end position="145"/>
    </location>
</feature>
<dbReference type="PANTHER" id="PTHR37299">
    <property type="entry name" value="TRANSCRIPTIONAL REGULATOR-RELATED"/>
    <property type="match status" value="1"/>
</dbReference>
<reference evidence="2 3" key="1">
    <citation type="submission" date="2016-02" db="EMBL/GenBank/DDBJ databases">
        <authorList>
            <person name="Wen L."/>
            <person name="He K."/>
            <person name="Yang H."/>
        </authorList>
    </citation>
    <scope>NUCLEOTIDE SEQUENCE [LARGE SCALE GENOMIC DNA]</scope>
    <source>
        <strain evidence="2 3">DSM 22607</strain>
    </source>
</reference>
<dbReference type="InterPro" id="IPR007492">
    <property type="entry name" value="LytTR_DNA-bd_dom"/>
</dbReference>
<dbReference type="OrthoDB" id="9808614at2"/>
<dbReference type="RefSeq" id="WP_066523228.1">
    <property type="nucleotide sequence ID" value="NZ_CABMOF010000014.1"/>
</dbReference>
<comment type="caution">
    <text evidence="2">The sequence shown here is derived from an EMBL/GenBank/DDBJ whole genome shotgun (WGS) entry which is preliminary data.</text>
</comment>
<dbReference type="AlphaFoldDB" id="A0A136Q879"/>
<evidence type="ECO:0000259" key="1">
    <source>
        <dbReference type="PROSITE" id="PS50930"/>
    </source>
</evidence>
<evidence type="ECO:0000313" key="3">
    <source>
        <dbReference type="Proteomes" id="UP000070366"/>
    </source>
</evidence>
<dbReference type="Pfam" id="PF04397">
    <property type="entry name" value="LytTR"/>
    <property type="match status" value="1"/>
</dbReference>
<dbReference type="STRING" id="626937.HMPREF3293_00332"/>
<sequence length="145" mass="16683">MKLLIDQSPDNEEVEVTIKCGLIDPGLEKLIEQIRLYSFSVIAKRDGKTFQIRLGDVFYFESVDNRTFVYTEQEVYECGLKLYELESQVAKANFVRISKSCILNVMTLKNVRALLNGKMEAELENGEKVIVTRHYVETLKQKLGL</sequence>
<evidence type="ECO:0000313" key="2">
    <source>
        <dbReference type="EMBL" id="KXK66786.1"/>
    </source>
</evidence>
<gene>
    <name evidence="2" type="ORF">HMPREF3293_00332</name>
</gene>
<dbReference type="InterPro" id="IPR046947">
    <property type="entry name" value="LytR-like"/>
</dbReference>
<dbReference type="KEGG" id="cmiu:B1H56_09405"/>
<dbReference type="PROSITE" id="PS50930">
    <property type="entry name" value="HTH_LYTTR"/>
    <property type="match status" value="1"/>
</dbReference>
<dbReference type="GO" id="GO:0003677">
    <property type="term" value="F:DNA binding"/>
    <property type="evidence" value="ECO:0007669"/>
    <property type="project" value="UniProtKB-KW"/>
</dbReference>
<accession>A0A136Q879</accession>
<keyword evidence="3" id="KW-1185">Reference proteome</keyword>
<name>A0A136Q879_9FIRM</name>
<dbReference type="Gene3D" id="2.40.50.1020">
    <property type="entry name" value="LytTr DNA-binding domain"/>
    <property type="match status" value="1"/>
</dbReference>
<dbReference type="PANTHER" id="PTHR37299:SF4">
    <property type="entry name" value="TRANSCRIPTIONAL REGULATOR"/>
    <property type="match status" value="1"/>
</dbReference>
<dbReference type="PATRIC" id="fig|626937.4.peg.331"/>
<dbReference type="GO" id="GO:0000156">
    <property type="term" value="F:phosphorelay response regulator activity"/>
    <property type="evidence" value="ECO:0007669"/>
    <property type="project" value="InterPro"/>
</dbReference>
<dbReference type="EMBL" id="LSZW01000030">
    <property type="protein sequence ID" value="KXK66786.1"/>
    <property type="molecule type" value="Genomic_DNA"/>
</dbReference>
<protein>
    <submittedName>
        <fullName evidence="2">LytTr DNA-binding domain protein</fullName>
    </submittedName>
</protein>
<dbReference type="SMART" id="SM00850">
    <property type="entry name" value="LytTR"/>
    <property type="match status" value="1"/>
</dbReference>
<organism evidence="2 3">
    <name type="scientific">Christensenella minuta</name>
    <dbReference type="NCBI Taxonomy" id="626937"/>
    <lineage>
        <taxon>Bacteria</taxon>
        <taxon>Bacillati</taxon>
        <taxon>Bacillota</taxon>
        <taxon>Clostridia</taxon>
        <taxon>Christensenellales</taxon>
        <taxon>Christensenellaceae</taxon>
        <taxon>Christensenella</taxon>
    </lineage>
</organism>